<keyword evidence="3 6" id="KW-0964">Secreted</keyword>
<keyword evidence="4 6" id="KW-0928">Hypersensitive response elicitation</keyword>
<organism evidence="9 10">
    <name type="scientific">Phytophthora infestans</name>
    <name type="common">Potato late blight agent</name>
    <name type="synonym">Botrytis infestans</name>
    <dbReference type="NCBI Taxonomy" id="4787"/>
    <lineage>
        <taxon>Eukaryota</taxon>
        <taxon>Sar</taxon>
        <taxon>Stramenopiles</taxon>
        <taxon>Oomycota</taxon>
        <taxon>Peronosporomycetes</taxon>
        <taxon>Peronosporales</taxon>
        <taxon>Peronosporaceae</taxon>
        <taxon>Phytophthora</taxon>
    </lineage>
</organism>
<evidence type="ECO:0000313" key="9">
    <source>
        <dbReference type="EMBL" id="KAF4029315.1"/>
    </source>
</evidence>
<comment type="similarity">
    <text evidence="2 6">Belongs to the elicitin family.</text>
</comment>
<keyword evidence="5 6" id="KW-1015">Disulfide bond</keyword>
<comment type="subcellular location">
    <subcellularLocation>
        <location evidence="1 6">Secreted</location>
    </subcellularLocation>
</comment>
<comment type="function">
    <text evidence="6">Induces local and distal defense responses (incompatible hypersensitive reaction) in plants from the solanaceae and cruciferae families. Elicits leaf necrosis and causes the accumulation of pathogenesis-related proteins. Might interact with the lipidic molecules of the plasma membrane.</text>
</comment>
<dbReference type="EMBL" id="WSZM01000838">
    <property type="protein sequence ID" value="KAF4029315.1"/>
    <property type="molecule type" value="Genomic_DNA"/>
</dbReference>
<evidence type="ECO:0000256" key="1">
    <source>
        <dbReference type="ARBA" id="ARBA00004613"/>
    </source>
</evidence>
<dbReference type="Proteomes" id="UP000602510">
    <property type="component" value="Unassembled WGS sequence"/>
</dbReference>
<evidence type="ECO:0000256" key="8">
    <source>
        <dbReference type="SAM" id="SignalP"/>
    </source>
</evidence>
<feature type="signal peptide" evidence="8">
    <location>
        <begin position="1"/>
        <end position="20"/>
    </location>
</feature>
<dbReference type="InterPro" id="IPR002200">
    <property type="entry name" value="Elicitin"/>
</dbReference>
<feature type="chain" id="PRO_5032991807" description="Elicitin" evidence="8">
    <location>
        <begin position="21"/>
        <end position="189"/>
    </location>
</feature>
<evidence type="ECO:0000256" key="6">
    <source>
        <dbReference type="RuleBase" id="RU368111"/>
    </source>
</evidence>
<dbReference type="SMART" id="SM01187">
    <property type="entry name" value="Elicitin"/>
    <property type="match status" value="1"/>
</dbReference>
<reference evidence="9" key="1">
    <citation type="submission" date="2020-04" db="EMBL/GenBank/DDBJ databases">
        <title>Hybrid Assembly of Korean Phytophthora infestans isolates.</title>
        <authorList>
            <person name="Prokchorchik M."/>
            <person name="Lee Y."/>
            <person name="Seo J."/>
            <person name="Cho J.-H."/>
            <person name="Park Y.-E."/>
            <person name="Jang D.-C."/>
            <person name="Im J.-S."/>
            <person name="Choi J.-G."/>
            <person name="Park H.-J."/>
            <person name="Lee G.-B."/>
            <person name="Lee Y.-G."/>
            <person name="Hong S.-Y."/>
            <person name="Cho K."/>
            <person name="Sohn K.H."/>
        </authorList>
    </citation>
    <scope>NUCLEOTIDE SEQUENCE</scope>
    <source>
        <strain evidence="9">KR_1_A1</strain>
    </source>
</reference>
<gene>
    <name evidence="9" type="ORF">GN244_ATG18947</name>
</gene>
<comment type="caution">
    <text evidence="9">The sequence shown here is derived from an EMBL/GenBank/DDBJ whole genome shotgun (WGS) entry which is preliminary data.</text>
</comment>
<name>A0A833WDA5_PHYIN</name>
<dbReference type="GO" id="GO:0052040">
    <property type="term" value="P:symbiont-mediated perturbation of host programmed cell death"/>
    <property type="evidence" value="ECO:0007669"/>
    <property type="project" value="UniProtKB-UniRule"/>
</dbReference>
<feature type="compositionally biased region" description="Basic and acidic residues" evidence="7">
    <location>
        <begin position="23"/>
        <end position="37"/>
    </location>
</feature>
<dbReference type="AlphaFoldDB" id="A0A833WDA5"/>
<protein>
    <recommendedName>
        <fullName evidence="6">Elicitin</fullName>
    </recommendedName>
</protein>
<keyword evidence="8" id="KW-0732">Signal</keyword>
<evidence type="ECO:0000256" key="7">
    <source>
        <dbReference type="SAM" id="MobiDB-lite"/>
    </source>
</evidence>
<dbReference type="GO" id="GO:0005576">
    <property type="term" value="C:extracellular region"/>
    <property type="evidence" value="ECO:0007669"/>
    <property type="project" value="UniProtKB-SubCell"/>
</dbReference>
<evidence type="ECO:0000256" key="2">
    <source>
        <dbReference type="ARBA" id="ARBA00009544"/>
    </source>
</evidence>
<evidence type="ECO:0000256" key="3">
    <source>
        <dbReference type="ARBA" id="ARBA00022525"/>
    </source>
</evidence>
<evidence type="ECO:0000256" key="5">
    <source>
        <dbReference type="ARBA" id="ARBA00023157"/>
    </source>
</evidence>
<dbReference type="InterPro" id="IPR036470">
    <property type="entry name" value="Elicitin_sf"/>
</dbReference>
<feature type="region of interest" description="Disordered" evidence="7">
    <location>
        <begin position="23"/>
        <end position="46"/>
    </location>
</feature>
<accession>A0A833WDA5</accession>
<keyword evidence="10" id="KW-1185">Reference proteome</keyword>
<dbReference type="Pfam" id="PF00964">
    <property type="entry name" value="Elicitin"/>
    <property type="match status" value="1"/>
</dbReference>
<evidence type="ECO:0000313" key="10">
    <source>
        <dbReference type="Proteomes" id="UP000602510"/>
    </source>
</evidence>
<sequence length="189" mass="19411">MAKFTLAVSTLLVASAAVSAHEGHDHSSSTHDEHEHSGSAASGTVGSECSADVSEAFIATVDNSTYFETCAEGMTFNITSVFDVLNFTDSEFLTFCNSSTCLEPVHGLMGSVDCLITYQGTPRDLAAEVDKLHDQCHEVLDAADLEMDMGGHAHSSGSTGSASGSSDAPSVVVTVGSVVSAAILAAFLA</sequence>
<dbReference type="OMA" id="STYFDTC"/>
<proteinExistence type="inferred from homology"/>
<dbReference type="SUPFAM" id="SSF48647">
    <property type="entry name" value="Fungal elicitin"/>
    <property type="match status" value="1"/>
</dbReference>
<evidence type="ECO:0000256" key="4">
    <source>
        <dbReference type="ARBA" id="ARBA00022978"/>
    </source>
</evidence>